<dbReference type="GO" id="GO:0008270">
    <property type="term" value="F:zinc ion binding"/>
    <property type="evidence" value="ECO:0007669"/>
    <property type="project" value="UniProtKB-KW"/>
</dbReference>
<dbReference type="InterPro" id="IPR001841">
    <property type="entry name" value="Znf_RING"/>
</dbReference>
<comment type="catalytic activity">
    <reaction evidence="1">
        <text>S-ubiquitinyl-[E2 ubiquitin-conjugating enzyme]-L-cysteine + [acceptor protein]-L-lysine = [E2 ubiquitin-conjugating enzyme]-L-cysteine + N(6)-ubiquitinyl-[acceptor protein]-L-lysine.</text>
        <dbReference type="EC" id="2.3.2.27"/>
    </reaction>
</comment>
<evidence type="ECO:0000256" key="2">
    <source>
        <dbReference type="ARBA" id="ARBA00012483"/>
    </source>
</evidence>
<evidence type="ECO:0000313" key="12">
    <source>
        <dbReference type="Proteomes" id="UP000001645"/>
    </source>
</evidence>
<dbReference type="GeneTree" id="ENSGT01070000254829"/>
<keyword evidence="4" id="KW-0479">Metal-binding</keyword>
<dbReference type="OrthoDB" id="9120372at2759"/>
<dbReference type="Gene3D" id="3.30.40.10">
    <property type="entry name" value="Zinc/RING finger domain, C3HC4 (zinc finger)"/>
    <property type="match status" value="1"/>
</dbReference>
<evidence type="ECO:0000256" key="3">
    <source>
        <dbReference type="ARBA" id="ARBA00022679"/>
    </source>
</evidence>
<keyword evidence="3" id="KW-0808">Transferase</keyword>
<keyword evidence="5 9" id="KW-0863">Zinc-finger</keyword>
<protein>
    <recommendedName>
        <fullName evidence="2">RING-type E3 ubiquitin transferase</fullName>
        <ecNumber evidence="2">2.3.2.27</ecNumber>
    </recommendedName>
</protein>
<evidence type="ECO:0000256" key="9">
    <source>
        <dbReference type="PROSITE-ProRule" id="PRU00175"/>
    </source>
</evidence>
<sequence>MDDASYVMPCLHRFCFGCIQRWAESRPTCPLCKLGHLHQSNTPVFLHCLLHSIPKFSLHTHHTNPTDV</sequence>
<dbReference type="PROSITE" id="PS50089">
    <property type="entry name" value="ZF_RING_2"/>
    <property type="match status" value="1"/>
</dbReference>
<dbReference type="PANTHER" id="PTHR46077">
    <property type="entry name" value="E3 UBIQUITIN-PROTEIN LIGASE TOPORS"/>
    <property type="match status" value="1"/>
</dbReference>
<evidence type="ECO:0000256" key="6">
    <source>
        <dbReference type="ARBA" id="ARBA00022833"/>
    </source>
</evidence>
<evidence type="ECO:0000256" key="8">
    <source>
        <dbReference type="ARBA" id="ARBA00023163"/>
    </source>
</evidence>
<evidence type="ECO:0000256" key="1">
    <source>
        <dbReference type="ARBA" id="ARBA00000900"/>
    </source>
</evidence>
<reference evidence="11" key="3">
    <citation type="submission" date="2025-09" db="UniProtKB">
        <authorList>
            <consortium name="Ensembl"/>
        </authorList>
    </citation>
    <scope>IDENTIFICATION</scope>
</reference>
<evidence type="ECO:0000256" key="5">
    <source>
        <dbReference type="ARBA" id="ARBA00022771"/>
    </source>
</evidence>
<keyword evidence="12" id="KW-1185">Reference proteome</keyword>
<dbReference type="InterPro" id="IPR013083">
    <property type="entry name" value="Znf_RING/FYVE/PHD"/>
</dbReference>
<dbReference type="InParanoid" id="A0A803XWB8"/>
<keyword evidence="8" id="KW-0804">Transcription</keyword>
<feature type="domain" description="RING-type" evidence="10">
    <location>
        <begin position="7"/>
        <end position="33"/>
    </location>
</feature>
<dbReference type="EC" id="2.3.2.27" evidence="2"/>
<reference evidence="11 12" key="1">
    <citation type="journal article" date="2010" name="PLoS Biol.">
        <title>Multi-platform next-generation sequencing of the domestic turkey (Meleagris gallopavo): genome assembly and analysis.</title>
        <authorList>
            <person name="Dalloul R.A."/>
            <person name="Long J.A."/>
            <person name="Zimin A.V."/>
            <person name="Aslam L."/>
            <person name="Beal K."/>
            <person name="Blomberg L.A."/>
            <person name="Bouffard P."/>
            <person name="Burt D.W."/>
            <person name="Crasta O."/>
            <person name="Crooijmans R.P."/>
            <person name="Cooper K."/>
            <person name="Coulombe R.A."/>
            <person name="De S."/>
            <person name="Delany M.E."/>
            <person name="Dodgson J.B."/>
            <person name="Dong J.J."/>
            <person name="Evans C."/>
            <person name="Frederickson K.M."/>
            <person name="Flicek P."/>
            <person name="Florea L."/>
            <person name="Folkerts O."/>
            <person name="Groenen M.A."/>
            <person name="Harkins T.T."/>
            <person name="Herrero J."/>
            <person name="Hoffmann S."/>
            <person name="Megens H.J."/>
            <person name="Jiang A."/>
            <person name="de Jong P."/>
            <person name="Kaiser P."/>
            <person name="Kim H."/>
            <person name="Kim K.W."/>
            <person name="Kim S."/>
            <person name="Langenberger D."/>
            <person name="Lee M.K."/>
            <person name="Lee T."/>
            <person name="Mane S."/>
            <person name="Marcais G."/>
            <person name="Marz M."/>
            <person name="McElroy A.P."/>
            <person name="Modise T."/>
            <person name="Nefedov M."/>
            <person name="Notredame C."/>
            <person name="Paton I.R."/>
            <person name="Payne W.S."/>
            <person name="Pertea G."/>
            <person name="Prickett D."/>
            <person name="Puiu D."/>
            <person name="Qioa D."/>
            <person name="Raineri E."/>
            <person name="Ruffier M."/>
            <person name="Salzberg S.L."/>
            <person name="Schatz M.C."/>
            <person name="Scheuring C."/>
            <person name="Schmidt C.J."/>
            <person name="Schroeder S."/>
            <person name="Searle S.M."/>
            <person name="Smith E.J."/>
            <person name="Smith J."/>
            <person name="Sonstegard T.S."/>
            <person name="Stadler P.F."/>
            <person name="Tafer H."/>
            <person name="Tu Z.J."/>
            <person name="Van Tassell C.P."/>
            <person name="Vilella A.J."/>
            <person name="Williams K.P."/>
            <person name="Yorke J.A."/>
            <person name="Zhang L."/>
            <person name="Zhang H.B."/>
            <person name="Zhang X."/>
            <person name="Zhang Y."/>
            <person name="Reed K.M."/>
        </authorList>
    </citation>
    <scope>NUCLEOTIDE SEQUENCE [LARGE SCALE GENOMIC DNA]</scope>
</reference>
<reference evidence="11" key="2">
    <citation type="submission" date="2025-08" db="UniProtKB">
        <authorList>
            <consortium name="Ensembl"/>
        </authorList>
    </citation>
    <scope>IDENTIFICATION</scope>
</reference>
<dbReference type="Proteomes" id="UP000001645">
    <property type="component" value="Chromosome Z"/>
</dbReference>
<dbReference type="GO" id="GO:0006513">
    <property type="term" value="P:protein monoubiquitination"/>
    <property type="evidence" value="ECO:0007669"/>
    <property type="project" value="TreeGrafter"/>
</dbReference>
<dbReference type="GO" id="GO:0000209">
    <property type="term" value="P:protein polyubiquitination"/>
    <property type="evidence" value="ECO:0007669"/>
    <property type="project" value="TreeGrafter"/>
</dbReference>
<dbReference type="PANTHER" id="PTHR46077:SF1">
    <property type="entry name" value="TOP1 BINDING ARGININE_SERINE RICH PROTEIN, E3 UBIQUITIN LIGASE"/>
    <property type="match status" value="1"/>
</dbReference>
<keyword evidence="7" id="KW-0805">Transcription regulation</keyword>
<evidence type="ECO:0000259" key="10">
    <source>
        <dbReference type="PROSITE" id="PS50089"/>
    </source>
</evidence>
<dbReference type="InterPro" id="IPR017907">
    <property type="entry name" value="Znf_RING_CS"/>
</dbReference>
<dbReference type="Pfam" id="PF13639">
    <property type="entry name" value="zf-RING_2"/>
    <property type="match status" value="1"/>
</dbReference>
<organism evidence="11 12">
    <name type="scientific">Meleagris gallopavo</name>
    <name type="common">Wild turkey</name>
    <dbReference type="NCBI Taxonomy" id="9103"/>
    <lineage>
        <taxon>Eukaryota</taxon>
        <taxon>Metazoa</taxon>
        <taxon>Chordata</taxon>
        <taxon>Craniata</taxon>
        <taxon>Vertebrata</taxon>
        <taxon>Euteleostomi</taxon>
        <taxon>Archelosauria</taxon>
        <taxon>Archosauria</taxon>
        <taxon>Dinosauria</taxon>
        <taxon>Saurischia</taxon>
        <taxon>Theropoda</taxon>
        <taxon>Coelurosauria</taxon>
        <taxon>Aves</taxon>
        <taxon>Neognathae</taxon>
        <taxon>Galloanserae</taxon>
        <taxon>Galliformes</taxon>
        <taxon>Phasianidae</taxon>
        <taxon>Meleagridinae</taxon>
        <taxon>Meleagris</taxon>
    </lineage>
</organism>
<evidence type="ECO:0000256" key="7">
    <source>
        <dbReference type="ARBA" id="ARBA00023015"/>
    </source>
</evidence>
<evidence type="ECO:0000256" key="4">
    <source>
        <dbReference type="ARBA" id="ARBA00022723"/>
    </source>
</evidence>
<proteinExistence type="predicted"/>
<keyword evidence="6" id="KW-0862">Zinc</keyword>
<dbReference type="Ensembl" id="ENSMGAT00000026861.1">
    <property type="protein sequence ID" value="ENSMGAP00000023814.1"/>
    <property type="gene ID" value="ENSMGAG00000018104.1"/>
</dbReference>
<dbReference type="SUPFAM" id="SSF57850">
    <property type="entry name" value="RING/U-box"/>
    <property type="match status" value="1"/>
</dbReference>
<name>A0A803XWB8_MELGA</name>
<accession>A0A803XWB8</accession>
<dbReference type="AlphaFoldDB" id="A0A803XWB8"/>
<evidence type="ECO:0000313" key="11">
    <source>
        <dbReference type="Ensembl" id="ENSMGAP00000023814.1"/>
    </source>
</evidence>
<dbReference type="PROSITE" id="PS00518">
    <property type="entry name" value="ZF_RING_1"/>
    <property type="match status" value="1"/>
</dbReference>
<dbReference type="GO" id="GO:0061630">
    <property type="term" value="F:ubiquitin protein ligase activity"/>
    <property type="evidence" value="ECO:0007669"/>
    <property type="project" value="UniProtKB-EC"/>
</dbReference>